<evidence type="ECO:0000259" key="12">
    <source>
        <dbReference type="Pfam" id="PF01299"/>
    </source>
</evidence>
<sequence length="111" mass="12046">MGLQLNVTCRTRDNTTVTREFSINPNKTTFGGSCTAQLVALELRSRNQLLALQFAINASCSRVFLHRVQQTLTPPDAGDPAFKAAHRPLSALQAAAGNSYEGNAEERVQVT</sequence>
<keyword evidence="8" id="KW-0325">Glycoprotein</keyword>
<dbReference type="InterPro" id="IPR048528">
    <property type="entry name" value="Lamp2-like_luminal"/>
</dbReference>
<dbReference type="GO" id="GO:0031902">
    <property type="term" value="C:late endosome membrane"/>
    <property type="evidence" value="ECO:0007669"/>
    <property type="project" value="TreeGrafter"/>
</dbReference>
<dbReference type="InterPro" id="IPR002000">
    <property type="entry name" value="Lysosome-assoc_membr_glycop"/>
</dbReference>
<evidence type="ECO:0000256" key="8">
    <source>
        <dbReference type="ARBA" id="ARBA00023180"/>
    </source>
</evidence>
<evidence type="ECO:0000256" key="3">
    <source>
        <dbReference type="ARBA" id="ARBA00022692"/>
    </source>
</evidence>
<evidence type="ECO:0000313" key="14">
    <source>
        <dbReference type="Proteomes" id="UP000308365"/>
    </source>
</evidence>
<name>A0A4U1F6Y4_MONMO</name>
<comment type="subunit">
    <text evidence="9">Interacts with ABCB9; this interaction strongly stabilizes ABCB9 and protects ABCB9 against lysosomal degradation. Interacts with FURIN. Interacts with TMEM175; inhibiting the proton channel activity of TMEM175.</text>
</comment>
<dbReference type="Proteomes" id="UP000308365">
    <property type="component" value="Unassembled WGS sequence"/>
</dbReference>
<comment type="similarity">
    <text evidence="11">Belongs to the LAMP family.</text>
</comment>
<dbReference type="PROSITE" id="PS51407">
    <property type="entry name" value="LAMP_3"/>
    <property type="match status" value="1"/>
</dbReference>
<accession>A0A4U1F6Y4</accession>
<evidence type="ECO:0000256" key="5">
    <source>
        <dbReference type="ARBA" id="ARBA00022753"/>
    </source>
</evidence>
<organism evidence="13 14">
    <name type="scientific">Monodon monoceros</name>
    <name type="common">Narwhal</name>
    <name type="synonym">Ceratodon monodon</name>
    <dbReference type="NCBI Taxonomy" id="40151"/>
    <lineage>
        <taxon>Eukaryota</taxon>
        <taxon>Metazoa</taxon>
        <taxon>Chordata</taxon>
        <taxon>Craniata</taxon>
        <taxon>Vertebrata</taxon>
        <taxon>Euteleostomi</taxon>
        <taxon>Mammalia</taxon>
        <taxon>Eutheria</taxon>
        <taxon>Laurasiatheria</taxon>
        <taxon>Artiodactyla</taxon>
        <taxon>Whippomorpha</taxon>
        <taxon>Cetacea</taxon>
        <taxon>Odontoceti</taxon>
        <taxon>Monodontidae</taxon>
        <taxon>Monodon</taxon>
    </lineage>
</organism>
<dbReference type="GO" id="GO:0005765">
    <property type="term" value="C:lysosomal membrane"/>
    <property type="evidence" value="ECO:0007669"/>
    <property type="project" value="UniProtKB-SubCell"/>
</dbReference>
<keyword evidence="5" id="KW-0967">Endosome</keyword>
<evidence type="ECO:0000256" key="6">
    <source>
        <dbReference type="ARBA" id="ARBA00022989"/>
    </source>
</evidence>
<keyword evidence="11" id="KW-0458">Lysosome</keyword>
<gene>
    <name evidence="13" type="ORF">EI555_005105</name>
</gene>
<dbReference type="Gene3D" id="2.40.160.110">
    <property type="match status" value="1"/>
</dbReference>
<protein>
    <recommendedName>
        <fullName evidence="10">CD107 antigen-like family member A</fullName>
    </recommendedName>
</protein>
<dbReference type="AlphaFoldDB" id="A0A4U1F6Y4"/>
<comment type="subcellular location">
    <subcellularLocation>
        <location evidence="2">Endosome membrane</location>
        <topology evidence="2">Single-pass type I membrane protein</topology>
    </subcellularLocation>
    <subcellularLocation>
        <location evidence="1 11">Lysosome membrane</location>
        <topology evidence="1 11">Single-pass type I membrane protein</topology>
    </subcellularLocation>
</comment>
<keyword evidence="3 11" id="KW-0812">Transmembrane</keyword>
<evidence type="ECO:0000256" key="7">
    <source>
        <dbReference type="ARBA" id="ARBA00023136"/>
    </source>
</evidence>
<comment type="caution">
    <text evidence="11">Lacks conserved residue(s) required for the propagation of feature annotation.</text>
</comment>
<dbReference type="EMBL" id="RWIC01000362">
    <property type="protein sequence ID" value="TKC44877.1"/>
    <property type="molecule type" value="Genomic_DNA"/>
</dbReference>
<dbReference type="GO" id="GO:0072594">
    <property type="term" value="P:establishment of protein localization to organelle"/>
    <property type="evidence" value="ECO:0007669"/>
    <property type="project" value="TreeGrafter"/>
</dbReference>
<evidence type="ECO:0000256" key="10">
    <source>
        <dbReference type="ARBA" id="ARBA00082884"/>
    </source>
</evidence>
<proteinExistence type="inferred from homology"/>
<dbReference type="PANTHER" id="PTHR11506:SF27">
    <property type="entry name" value="LYSOSOME-ASSOCIATED MEMBRANE GLYCOPROTEIN 1"/>
    <property type="match status" value="1"/>
</dbReference>
<reference evidence="14" key="1">
    <citation type="journal article" date="2019" name="IScience">
        <title>Narwhal Genome Reveals Long-Term Low Genetic Diversity despite Current Large Abundance Size.</title>
        <authorList>
            <person name="Westbury M.V."/>
            <person name="Petersen B."/>
            <person name="Garde E."/>
            <person name="Heide-Jorgensen M.P."/>
            <person name="Lorenzen E.D."/>
        </authorList>
    </citation>
    <scope>NUCLEOTIDE SEQUENCE [LARGE SCALE GENOMIC DNA]</scope>
</reference>
<evidence type="ECO:0000256" key="11">
    <source>
        <dbReference type="PROSITE-ProRule" id="PRU00740"/>
    </source>
</evidence>
<evidence type="ECO:0000256" key="1">
    <source>
        <dbReference type="ARBA" id="ARBA00004352"/>
    </source>
</evidence>
<evidence type="ECO:0000256" key="2">
    <source>
        <dbReference type="ARBA" id="ARBA00004530"/>
    </source>
</evidence>
<keyword evidence="6" id="KW-1133">Transmembrane helix</keyword>
<keyword evidence="4" id="KW-0732">Signal</keyword>
<evidence type="ECO:0000256" key="9">
    <source>
        <dbReference type="ARBA" id="ARBA00065516"/>
    </source>
</evidence>
<evidence type="ECO:0000256" key="4">
    <source>
        <dbReference type="ARBA" id="ARBA00022729"/>
    </source>
</evidence>
<feature type="domain" description="Lysosome-associated membrane glycoprotein 2-like luminal" evidence="12">
    <location>
        <begin position="1"/>
        <end position="111"/>
    </location>
</feature>
<dbReference type="PANTHER" id="PTHR11506">
    <property type="entry name" value="LYSOSOME-ASSOCIATED MEMBRANE GLYCOPROTEIN"/>
    <property type="match status" value="1"/>
</dbReference>
<evidence type="ECO:0000313" key="13">
    <source>
        <dbReference type="EMBL" id="TKC44877.1"/>
    </source>
</evidence>
<dbReference type="Pfam" id="PF01299">
    <property type="entry name" value="Lamp2-like_luminal"/>
    <property type="match status" value="1"/>
</dbReference>
<keyword evidence="7 11" id="KW-0472">Membrane</keyword>
<comment type="caution">
    <text evidence="13">The sequence shown here is derived from an EMBL/GenBank/DDBJ whole genome shotgun (WGS) entry which is preliminary data.</text>
</comment>
<dbReference type="GO" id="GO:0005886">
    <property type="term" value="C:plasma membrane"/>
    <property type="evidence" value="ECO:0007669"/>
    <property type="project" value="TreeGrafter"/>
</dbReference>